<proteinExistence type="predicted"/>
<organism evidence="2 3">
    <name type="scientific">Kribbella steppae</name>
    <dbReference type="NCBI Taxonomy" id="2512223"/>
    <lineage>
        <taxon>Bacteria</taxon>
        <taxon>Bacillati</taxon>
        <taxon>Actinomycetota</taxon>
        <taxon>Actinomycetes</taxon>
        <taxon>Propionibacteriales</taxon>
        <taxon>Kribbellaceae</taxon>
        <taxon>Kribbella</taxon>
    </lineage>
</organism>
<evidence type="ECO:0008006" key="4">
    <source>
        <dbReference type="Google" id="ProtNLM"/>
    </source>
</evidence>
<evidence type="ECO:0000256" key="1">
    <source>
        <dbReference type="SAM" id="MobiDB-lite"/>
    </source>
</evidence>
<name>A0A4R2GV53_9ACTN</name>
<dbReference type="EMBL" id="SLWN01000025">
    <property type="protein sequence ID" value="TCO13877.1"/>
    <property type="molecule type" value="Genomic_DNA"/>
</dbReference>
<keyword evidence="3" id="KW-1185">Reference proteome</keyword>
<evidence type="ECO:0000313" key="3">
    <source>
        <dbReference type="Proteomes" id="UP000294508"/>
    </source>
</evidence>
<evidence type="ECO:0000313" key="2">
    <source>
        <dbReference type="EMBL" id="TCO13877.1"/>
    </source>
</evidence>
<sequence>MSRHIRHTQSHASLLRDVSAASVPPTRSRLDAIVVPAARASLQRVISLSAELSVPLVLLCSRQARIDKVAERVGATFGARALIVEVPDDYPQPYDAQRTSDRKFRSLSADRSSDLSVKRNIGLLLARLRGWTKILFIDDDISQIRGQDIARLTGHLDRHPVAAMTSRYFPDNSVVCHARRLAGYRQDVFVSGAVLGVNTQHPALSFFPDIYNEDWFFFARHAAGRSLPKIGEVRQDAYEPFADPERAGREELGDLLAEGLYAMFESTPGWKFSEQLAAAGTGHWRDFKEDRLRMIDATKKALEHAQTATGSVDYPTMLRALESLRFAEKHLSAIDPDVCVEFIDGWREDERCWQKMMSDLPTTLGERDALAELGLKTWISCGYGSAGPQSDSPGYKVLSLNRTSARPEASARGWLSPVGSKPNRS</sequence>
<gene>
    <name evidence="2" type="ORF">EV652_12537</name>
</gene>
<reference evidence="2 3" key="1">
    <citation type="journal article" date="2015" name="Stand. Genomic Sci.">
        <title>Genomic Encyclopedia of Bacterial and Archaeal Type Strains, Phase III: the genomes of soil and plant-associated and newly described type strains.</title>
        <authorList>
            <person name="Whitman W.B."/>
            <person name="Woyke T."/>
            <person name="Klenk H.P."/>
            <person name="Zhou Y."/>
            <person name="Lilburn T.G."/>
            <person name="Beck B.J."/>
            <person name="De Vos P."/>
            <person name="Vandamme P."/>
            <person name="Eisen J.A."/>
            <person name="Garrity G."/>
            <person name="Hugenholtz P."/>
            <person name="Kyrpides N.C."/>
        </authorList>
    </citation>
    <scope>NUCLEOTIDE SEQUENCE [LARGE SCALE GENOMIC DNA]</scope>
    <source>
        <strain evidence="2 3">VKM Ac-2572</strain>
    </source>
</reference>
<protein>
    <recommendedName>
        <fullName evidence="4">Glycosyl transferase family 2</fullName>
    </recommendedName>
</protein>
<accession>A0A4R2GV53</accession>
<dbReference type="Proteomes" id="UP000294508">
    <property type="component" value="Unassembled WGS sequence"/>
</dbReference>
<dbReference type="AlphaFoldDB" id="A0A4R2GV53"/>
<comment type="caution">
    <text evidence="2">The sequence shown here is derived from an EMBL/GenBank/DDBJ whole genome shotgun (WGS) entry which is preliminary data.</text>
</comment>
<feature type="region of interest" description="Disordered" evidence="1">
    <location>
        <begin position="385"/>
        <end position="425"/>
    </location>
</feature>